<evidence type="ECO:0000313" key="1">
    <source>
        <dbReference type="EMBL" id="CAG8728587.1"/>
    </source>
</evidence>
<comment type="caution">
    <text evidence="1">The sequence shown here is derived from an EMBL/GenBank/DDBJ whole genome shotgun (WGS) entry which is preliminary data.</text>
</comment>
<protein>
    <submittedName>
        <fullName evidence="1">17176_t:CDS:1</fullName>
    </submittedName>
</protein>
<dbReference type="EMBL" id="CAJVPV010025287">
    <property type="protein sequence ID" value="CAG8728587.1"/>
    <property type="molecule type" value="Genomic_DNA"/>
</dbReference>
<gene>
    <name evidence="1" type="ORF">AMORRO_LOCUS13843</name>
</gene>
<reference evidence="1" key="1">
    <citation type="submission" date="2021-06" db="EMBL/GenBank/DDBJ databases">
        <authorList>
            <person name="Kallberg Y."/>
            <person name="Tangrot J."/>
            <person name="Rosling A."/>
        </authorList>
    </citation>
    <scope>NUCLEOTIDE SEQUENCE</scope>
    <source>
        <strain evidence="1">CL551</strain>
    </source>
</reference>
<dbReference type="Proteomes" id="UP000789342">
    <property type="component" value="Unassembled WGS sequence"/>
</dbReference>
<proteinExistence type="predicted"/>
<keyword evidence="2" id="KW-1185">Reference proteome</keyword>
<evidence type="ECO:0000313" key="2">
    <source>
        <dbReference type="Proteomes" id="UP000789342"/>
    </source>
</evidence>
<feature type="non-terminal residue" evidence="1">
    <location>
        <position position="54"/>
    </location>
</feature>
<dbReference type="AlphaFoldDB" id="A0A9N9NDX3"/>
<name>A0A9N9NDX3_9GLOM</name>
<accession>A0A9N9NDX3</accession>
<sequence>VLASWYLKMRKKWHSDFFKVQEILAEILILHNPLLRESFQNLGKKLRDVMLSQF</sequence>
<organism evidence="1 2">
    <name type="scientific">Acaulospora morrowiae</name>
    <dbReference type="NCBI Taxonomy" id="94023"/>
    <lineage>
        <taxon>Eukaryota</taxon>
        <taxon>Fungi</taxon>
        <taxon>Fungi incertae sedis</taxon>
        <taxon>Mucoromycota</taxon>
        <taxon>Glomeromycotina</taxon>
        <taxon>Glomeromycetes</taxon>
        <taxon>Diversisporales</taxon>
        <taxon>Acaulosporaceae</taxon>
        <taxon>Acaulospora</taxon>
    </lineage>
</organism>